<keyword evidence="1" id="KW-0812">Transmembrane</keyword>
<dbReference type="InterPro" id="IPR010640">
    <property type="entry name" value="Low_temperature_requirement_A"/>
</dbReference>
<gene>
    <name evidence="2" type="ORF">UFOPK4201_01051</name>
</gene>
<feature type="transmembrane region" description="Helical" evidence="1">
    <location>
        <begin position="46"/>
        <end position="68"/>
    </location>
</feature>
<keyword evidence="1" id="KW-1133">Transmembrane helix</keyword>
<feature type="transmembrane region" description="Helical" evidence="1">
    <location>
        <begin position="327"/>
        <end position="346"/>
    </location>
</feature>
<dbReference type="PANTHER" id="PTHR36840">
    <property type="entry name" value="BLL5714 PROTEIN"/>
    <property type="match status" value="1"/>
</dbReference>
<dbReference type="AlphaFoldDB" id="A0A6J6APJ5"/>
<accession>A0A6J6APJ5</accession>
<name>A0A6J6APJ5_9ZZZZ</name>
<reference evidence="2" key="1">
    <citation type="submission" date="2020-05" db="EMBL/GenBank/DDBJ databases">
        <authorList>
            <person name="Chiriac C."/>
            <person name="Salcher M."/>
            <person name="Ghai R."/>
            <person name="Kavagutti S V."/>
        </authorList>
    </citation>
    <scope>NUCLEOTIDE SEQUENCE</scope>
</reference>
<evidence type="ECO:0000313" key="2">
    <source>
        <dbReference type="EMBL" id="CAB4371783.1"/>
    </source>
</evidence>
<dbReference type="PANTHER" id="PTHR36840:SF1">
    <property type="entry name" value="BLL5714 PROTEIN"/>
    <property type="match status" value="1"/>
</dbReference>
<protein>
    <submittedName>
        <fullName evidence="2">Unannotated protein</fullName>
    </submittedName>
</protein>
<evidence type="ECO:0000256" key="1">
    <source>
        <dbReference type="SAM" id="Phobius"/>
    </source>
</evidence>
<sequence length="402" mass="44172">MSIGSELPHTKISAPVGFLELFYDLVFVASTMVLSNEFSHDPTWESAGLCSLMFVMVWLLWFHTTVLMNIDRRDDITQRALMFLQMFLIFILTLEFVDRSATNPDLVGLIYTAAVFVLALAYHRVVNKEGGTGDWARGRRNRLILAGLLMIAAFIIPDGIDFIIWGVAIMLLIVPTSAAHSRGLPTEALDEHHLTERAALLTLVVIGEAFLKVALVVSEGSMDWRDISAIVVLFVILFALFSIYFDDIPKAGIRPGILAGEAWLLCHLVLQLGVIAFAIGMSKYLQIADRGHVHHYAIVILCIAFTGIFGGLAGIGLLGNRRPKKPLLLLRLVTIVLAVGGAFAAWDVGAVTPVIYVIFLMVVAIAHAFTDEFLQRSTTVPTHSGIEADELVLGISYDEENK</sequence>
<organism evidence="2">
    <name type="scientific">freshwater metagenome</name>
    <dbReference type="NCBI Taxonomy" id="449393"/>
    <lineage>
        <taxon>unclassified sequences</taxon>
        <taxon>metagenomes</taxon>
        <taxon>ecological metagenomes</taxon>
    </lineage>
</organism>
<feature type="transmembrane region" description="Helical" evidence="1">
    <location>
        <begin position="293"/>
        <end position="315"/>
    </location>
</feature>
<feature type="transmembrane region" description="Helical" evidence="1">
    <location>
        <begin position="12"/>
        <end position="34"/>
    </location>
</feature>
<proteinExistence type="predicted"/>
<feature type="transmembrane region" description="Helical" evidence="1">
    <location>
        <begin position="139"/>
        <end position="156"/>
    </location>
</feature>
<feature type="transmembrane region" description="Helical" evidence="1">
    <location>
        <begin position="80"/>
        <end position="97"/>
    </location>
</feature>
<feature type="transmembrane region" description="Helical" evidence="1">
    <location>
        <begin position="257"/>
        <end position="281"/>
    </location>
</feature>
<feature type="transmembrane region" description="Helical" evidence="1">
    <location>
        <begin position="227"/>
        <end position="245"/>
    </location>
</feature>
<keyword evidence="1" id="KW-0472">Membrane</keyword>
<feature type="transmembrane region" description="Helical" evidence="1">
    <location>
        <begin position="109"/>
        <end position="127"/>
    </location>
</feature>
<dbReference type="EMBL" id="CAEUNJ010000041">
    <property type="protein sequence ID" value="CAB4371783.1"/>
    <property type="molecule type" value="Genomic_DNA"/>
</dbReference>
<dbReference type="Pfam" id="PF06772">
    <property type="entry name" value="LtrA"/>
    <property type="match status" value="1"/>
</dbReference>
<feature type="transmembrane region" description="Helical" evidence="1">
    <location>
        <begin position="352"/>
        <end position="369"/>
    </location>
</feature>